<feature type="transmembrane region" description="Helical" evidence="1">
    <location>
        <begin position="193"/>
        <end position="216"/>
    </location>
</feature>
<name>A0AAV5SJF4_9BILA</name>
<dbReference type="Proteomes" id="UP001432027">
    <property type="component" value="Unassembled WGS sequence"/>
</dbReference>
<evidence type="ECO:0000256" key="1">
    <source>
        <dbReference type="SAM" id="Phobius"/>
    </source>
</evidence>
<accession>A0AAV5SJF4</accession>
<sequence length="218" mass="25060">SDLIVGIAMILVPILCSSAYAFILTAIFRDKDLFKTTSYKFMFVLGCFDVTQCFPHLITGVFTICQSTGEYWMDKTMGVLATPFYVGYCMMTIILSIQRFVQILSPHWEQRLFSPITVWIWISIVILIVISFILALATPWASIIYVPKARFSTSRNYSTEGKILIQALAVTIYCSILNTLWHNYDKFLPLNLWTYCALNFMWILNSGVYPAVYLMVNR</sequence>
<feature type="transmembrane region" description="Helical" evidence="1">
    <location>
        <begin position="118"/>
        <end position="143"/>
    </location>
</feature>
<evidence type="ECO:0008006" key="4">
    <source>
        <dbReference type="Google" id="ProtNLM"/>
    </source>
</evidence>
<evidence type="ECO:0000313" key="3">
    <source>
        <dbReference type="Proteomes" id="UP001432027"/>
    </source>
</evidence>
<comment type="caution">
    <text evidence="2">The sequence shown here is derived from an EMBL/GenBank/DDBJ whole genome shotgun (WGS) entry which is preliminary data.</text>
</comment>
<dbReference type="Pfam" id="PF10321">
    <property type="entry name" value="7TM_GPCR_Srt"/>
    <property type="match status" value="1"/>
</dbReference>
<feature type="non-terminal residue" evidence="2">
    <location>
        <position position="218"/>
    </location>
</feature>
<keyword evidence="1" id="KW-0472">Membrane</keyword>
<dbReference type="Gene3D" id="1.20.1070.10">
    <property type="entry name" value="Rhodopsin 7-helix transmembrane proteins"/>
    <property type="match status" value="1"/>
</dbReference>
<evidence type="ECO:0000313" key="2">
    <source>
        <dbReference type="EMBL" id="GMS79776.1"/>
    </source>
</evidence>
<gene>
    <name evidence="2" type="ORF">PENTCL1PPCAC_1951</name>
</gene>
<dbReference type="AlphaFoldDB" id="A0AAV5SJF4"/>
<feature type="transmembrane region" description="Helical" evidence="1">
    <location>
        <begin position="76"/>
        <end position="97"/>
    </location>
</feature>
<dbReference type="EMBL" id="BTSX01000001">
    <property type="protein sequence ID" value="GMS79776.1"/>
    <property type="molecule type" value="Genomic_DNA"/>
</dbReference>
<keyword evidence="1" id="KW-1133">Transmembrane helix</keyword>
<keyword evidence="3" id="KW-1185">Reference proteome</keyword>
<organism evidence="2 3">
    <name type="scientific">Pristionchus entomophagus</name>
    <dbReference type="NCBI Taxonomy" id="358040"/>
    <lineage>
        <taxon>Eukaryota</taxon>
        <taxon>Metazoa</taxon>
        <taxon>Ecdysozoa</taxon>
        <taxon>Nematoda</taxon>
        <taxon>Chromadorea</taxon>
        <taxon>Rhabditida</taxon>
        <taxon>Rhabditina</taxon>
        <taxon>Diplogasteromorpha</taxon>
        <taxon>Diplogasteroidea</taxon>
        <taxon>Neodiplogasteridae</taxon>
        <taxon>Pristionchus</taxon>
    </lineage>
</organism>
<dbReference type="SUPFAM" id="SSF81321">
    <property type="entry name" value="Family A G protein-coupled receptor-like"/>
    <property type="match status" value="1"/>
</dbReference>
<protein>
    <recommendedName>
        <fullName evidence="4">G protein-coupled receptor</fullName>
    </recommendedName>
</protein>
<dbReference type="InterPro" id="IPR019425">
    <property type="entry name" value="7TM_GPCR_serpentine_rcpt_Srt"/>
</dbReference>
<dbReference type="PANTHER" id="PTHR23021">
    <property type="entry name" value="SERPENTINE RECEPTOR, CLASS T"/>
    <property type="match status" value="1"/>
</dbReference>
<feature type="transmembrane region" description="Helical" evidence="1">
    <location>
        <begin position="41"/>
        <end position="64"/>
    </location>
</feature>
<feature type="transmembrane region" description="Helical" evidence="1">
    <location>
        <begin position="6"/>
        <end position="29"/>
    </location>
</feature>
<feature type="non-terminal residue" evidence="2">
    <location>
        <position position="1"/>
    </location>
</feature>
<feature type="transmembrane region" description="Helical" evidence="1">
    <location>
        <begin position="163"/>
        <end position="181"/>
    </location>
</feature>
<keyword evidence="1" id="KW-0812">Transmembrane</keyword>
<proteinExistence type="predicted"/>
<reference evidence="2" key="1">
    <citation type="submission" date="2023-10" db="EMBL/GenBank/DDBJ databases">
        <title>Genome assembly of Pristionchus species.</title>
        <authorList>
            <person name="Yoshida K."/>
            <person name="Sommer R.J."/>
        </authorList>
    </citation>
    <scope>NUCLEOTIDE SEQUENCE</scope>
    <source>
        <strain evidence="2">RS0144</strain>
    </source>
</reference>
<dbReference type="PANTHER" id="PTHR23021:SF82">
    <property type="entry name" value="G PROTEIN-COUPLED RECEPTOR"/>
    <property type="match status" value="1"/>
</dbReference>